<name>A0A3E0HAT6_9PSEU</name>
<keyword evidence="2" id="KW-1185">Reference proteome</keyword>
<evidence type="ECO:0000313" key="2">
    <source>
        <dbReference type="Proteomes" id="UP000256269"/>
    </source>
</evidence>
<protein>
    <submittedName>
        <fullName evidence="1">Uncharacterized protein</fullName>
    </submittedName>
</protein>
<proteinExistence type="predicted"/>
<accession>A0A3E0HAT6</accession>
<dbReference type="OrthoDB" id="3828153at2"/>
<comment type="caution">
    <text evidence="1">The sequence shown here is derived from an EMBL/GenBank/DDBJ whole genome shotgun (WGS) entry which is preliminary data.</text>
</comment>
<organism evidence="1 2">
    <name type="scientific">Kutzneria buriramensis</name>
    <dbReference type="NCBI Taxonomy" id="1045776"/>
    <lineage>
        <taxon>Bacteria</taxon>
        <taxon>Bacillati</taxon>
        <taxon>Actinomycetota</taxon>
        <taxon>Actinomycetes</taxon>
        <taxon>Pseudonocardiales</taxon>
        <taxon>Pseudonocardiaceae</taxon>
        <taxon>Kutzneria</taxon>
    </lineage>
</organism>
<sequence>MKWFPWRRRHAAHDTSPAVEPDSDQVAEWLEPAVENPQARAERFWVRWHELLPRINSALGDSEPKRIEHLLCEEVAAIHPELHFSVERGQRAVYALVVTGQERPDLRPYTDAWQLAAPPEDLIWEYHDSVPPVPDPTQVTVNIGEHRLRLADVRVVAQVDRDAGVVDVAVHHPKLAALPDDARTAMTFLPLDATLGERLAAERLRRVETAEAAPEHGITLVELRTIVRGLAGQDADGNPMEHTTPSGEA</sequence>
<dbReference type="AlphaFoldDB" id="A0A3E0HAT6"/>
<dbReference type="RefSeq" id="WP_116178332.1">
    <property type="nucleotide sequence ID" value="NZ_CP144375.1"/>
</dbReference>
<dbReference type="Proteomes" id="UP000256269">
    <property type="component" value="Unassembled WGS sequence"/>
</dbReference>
<dbReference type="EMBL" id="QUNO01000012">
    <property type="protein sequence ID" value="REH41159.1"/>
    <property type="molecule type" value="Genomic_DNA"/>
</dbReference>
<gene>
    <name evidence="1" type="ORF">BCF44_112241</name>
</gene>
<evidence type="ECO:0000313" key="1">
    <source>
        <dbReference type="EMBL" id="REH41159.1"/>
    </source>
</evidence>
<reference evidence="1 2" key="1">
    <citation type="submission" date="2018-08" db="EMBL/GenBank/DDBJ databases">
        <title>Genomic Encyclopedia of Archaeal and Bacterial Type Strains, Phase II (KMG-II): from individual species to whole genera.</title>
        <authorList>
            <person name="Goeker M."/>
        </authorList>
    </citation>
    <scope>NUCLEOTIDE SEQUENCE [LARGE SCALE GENOMIC DNA]</scope>
    <source>
        <strain evidence="1 2">DSM 45791</strain>
    </source>
</reference>